<evidence type="ECO:0008006" key="4">
    <source>
        <dbReference type="Google" id="ProtNLM"/>
    </source>
</evidence>
<evidence type="ECO:0000313" key="2">
    <source>
        <dbReference type="EMBL" id="OAA46497.1"/>
    </source>
</evidence>
<evidence type="ECO:0000313" key="3">
    <source>
        <dbReference type="Proteomes" id="UP000076863"/>
    </source>
</evidence>
<dbReference type="OrthoDB" id="441890at2759"/>
<dbReference type="EMBL" id="AZHA01000007">
    <property type="protein sequence ID" value="OAA46497.1"/>
    <property type="molecule type" value="Genomic_DNA"/>
</dbReference>
<proteinExistence type="predicted"/>
<reference evidence="2 3" key="1">
    <citation type="journal article" date="2016" name="Genome Biol. Evol.">
        <title>Divergent and convergent evolution of fungal pathogenicity.</title>
        <authorList>
            <person name="Shang Y."/>
            <person name="Xiao G."/>
            <person name="Zheng P."/>
            <person name="Cen K."/>
            <person name="Zhan S."/>
            <person name="Wang C."/>
        </authorList>
    </citation>
    <scope>NUCLEOTIDE SEQUENCE [LARGE SCALE GENOMIC DNA]</scope>
    <source>
        <strain evidence="2 3">RCEF 3172</strain>
    </source>
</reference>
<dbReference type="PANTHER" id="PTHR13379">
    <property type="entry name" value="UNCHARACTERIZED DUF1308"/>
    <property type="match status" value="1"/>
</dbReference>
<feature type="region of interest" description="Disordered" evidence="1">
    <location>
        <begin position="421"/>
        <end position="442"/>
    </location>
</feature>
<feature type="region of interest" description="Disordered" evidence="1">
    <location>
        <begin position="681"/>
        <end position="769"/>
    </location>
</feature>
<dbReference type="AlphaFoldDB" id="A0A167GDU4"/>
<dbReference type="Proteomes" id="UP000076863">
    <property type="component" value="Unassembled WGS sequence"/>
</dbReference>
<comment type="caution">
    <text evidence="2">The sequence shown here is derived from an EMBL/GenBank/DDBJ whole genome shotgun (WGS) entry which is preliminary data.</text>
</comment>
<dbReference type="Gene3D" id="1.20.5.340">
    <property type="match status" value="2"/>
</dbReference>
<gene>
    <name evidence="2" type="ORF">BBO_03052</name>
</gene>
<dbReference type="PANTHER" id="PTHR13379:SF0">
    <property type="entry name" value="UPF0415 PROTEIN C7ORF25"/>
    <property type="match status" value="1"/>
</dbReference>
<accession>A0A167GDU4</accession>
<dbReference type="SUPFAM" id="SSF57997">
    <property type="entry name" value="Tropomyosin"/>
    <property type="match status" value="1"/>
</dbReference>
<keyword evidence="3" id="KW-1185">Reference proteome</keyword>
<evidence type="ECO:0000256" key="1">
    <source>
        <dbReference type="SAM" id="MobiDB-lite"/>
    </source>
</evidence>
<protein>
    <recommendedName>
        <fullName evidence="4">DUF1308 domain-containing protein</fullName>
    </recommendedName>
</protein>
<name>A0A167GDU4_9HYPO</name>
<feature type="region of interest" description="Disordered" evidence="1">
    <location>
        <begin position="580"/>
        <end position="605"/>
    </location>
</feature>
<sequence>MNDHNSQDDRSNDDDIALRRQKLIDFATTQLDAARPCIPELEALLAALAPKVKSVHATGLVTFVRDLTFDVRAIEAILQEPALRQVLPPPQQHHEEEEEHGCTSPHASSRANLDALWKRLEPRTTGAYHGATRWRALRRCADLVAVKRTFQGSVRETRRAAVLARSGPLADAADKAQLHRAIREQAKTEVAVVDRGACWVDVRWINAERLARQMTDAGWSWGEYAAGDAVDTDEWEDTPFVKQVRRVVAAARCNRHEYRIPRIRLVLPNLARGAQLDIDVLLEQLSRLDPGVDLVIEDATSVFLTRPAGSLDDAIRSLVGSGSLQVPLTETLNLEHTVLVDLISDLTHFRLEPRAWHSRTTRAQIEEENARPDGVMAPLLYPLLQGRRLVCTHEAAEHFHEMLTTVGTQTERARGRLLVPPPPSLHHAAAAERSAPSAATTTTARARFNALSERPLPADVQFPVEVLPADERWDEDRVRRVVQDGTLPRVALDIARRGRLKSSKLSTYMHGWREGVVTLTSNKEIRAHMRTWVEGGRTNDAERGPMVYCVEVTRNLLAKSAVPPVGWLDGREMGEADGKIGEADGKIGEADGKIGEADGKIGEADGKIGEADGKIGEADGKIGEADGKIGEADGKIGEADGKIGEADGKIGEADGKIGEADGKIGEADGKIGEADGKIGEADGKIGEADGKIGEADGKIGEADGKIGEADGKIGEADGKIGEADGKIGEADGKIGEADGKIGEADGKIGEADGKIGEADKEDGKTDAAV</sequence>
<feature type="region of interest" description="Disordered" evidence="1">
    <location>
        <begin position="86"/>
        <end position="108"/>
    </location>
</feature>
<feature type="compositionally biased region" description="Low complexity" evidence="1">
    <location>
        <begin position="425"/>
        <end position="442"/>
    </location>
</feature>
<organism evidence="2 3">
    <name type="scientific">Beauveria brongniartii RCEF 3172</name>
    <dbReference type="NCBI Taxonomy" id="1081107"/>
    <lineage>
        <taxon>Eukaryota</taxon>
        <taxon>Fungi</taxon>
        <taxon>Dikarya</taxon>
        <taxon>Ascomycota</taxon>
        <taxon>Pezizomycotina</taxon>
        <taxon>Sordariomycetes</taxon>
        <taxon>Hypocreomycetidae</taxon>
        <taxon>Hypocreales</taxon>
        <taxon>Cordycipitaceae</taxon>
        <taxon>Beauveria</taxon>
        <taxon>Beauveria brongniartii</taxon>
    </lineage>
</organism>